<keyword evidence="1" id="KW-0812">Transmembrane</keyword>
<name>A0A068SPJ6_NEOGA</name>
<sequence length="135" mass="14629">MALFPQDKRMRDGREQESLLSRWPVFAAALLIAALFGLLSGVVKDVQFPRGVLSADKSSDTPHLTKREPLRALAAMDRKDGTGAHWPTGDGALEARAIEISFPIFVSAFASKPSSDPTAHPFWHGSLPRAPPARA</sequence>
<evidence type="ECO:0008006" key="4">
    <source>
        <dbReference type="Google" id="ProtNLM"/>
    </source>
</evidence>
<dbReference type="Proteomes" id="UP000028181">
    <property type="component" value="Chromosome I"/>
</dbReference>
<accession>A0A068SPJ6</accession>
<gene>
    <name evidence="2" type="ORF">RG540_CH20580</name>
</gene>
<evidence type="ECO:0000256" key="1">
    <source>
        <dbReference type="SAM" id="Phobius"/>
    </source>
</evidence>
<reference evidence="3" key="1">
    <citation type="journal article" date="2014" name="BMC Genomics">
        <title>Genome sequencing of two Neorhizobium galegae strains reveals a noeT gene responsible for the unusual acetylation of the nodulation factors.</title>
        <authorList>
            <person name="Osterman J."/>
            <person name="Marsh J."/>
            <person name="Laine P.K."/>
            <person name="Zeng Z."/>
            <person name="Alatalo E."/>
            <person name="Sullivan J.T."/>
            <person name="Young J.P."/>
            <person name="Thomas-Oates J."/>
            <person name="Paulin L."/>
            <person name="Lindstrom K."/>
        </authorList>
    </citation>
    <scope>NUCLEOTIDE SEQUENCE [LARGE SCALE GENOMIC DNA]</scope>
    <source>
        <strain evidence="3">HAMBI 540</strain>
    </source>
</reference>
<evidence type="ECO:0000313" key="3">
    <source>
        <dbReference type="Proteomes" id="UP000028181"/>
    </source>
</evidence>
<evidence type="ECO:0000313" key="2">
    <source>
        <dbReference type="EMBL" id="CDN48227.1"/>
    </source>
</evidence>
<dbReference type="PATRIC" id="fig|1028800.3.peg.2082"/>
<feature type="transmembrane region" description="Helical" evidence="1">
    <location>
        <begin position="20"/>
        <end position="43"/>
    </location>
</feature>
<keyword evidence="1" id="KW-0472">Membrane</keyword>
<dbReference type="KEGG" id="ngg:RG540_CH20580"/>
<dbReference type="eggNOG" id="ENOG50311I3">
    <property type="taxonomic scope" value="Bacteria"/>
</dbReference>
<proteinExistence type="predicted"/>
<keyword evidence="3" id="KW-1185">Reference proteome</keyword>
<dbReference type="HOGENOM" id="CLU_1883540_0_0_5"/>
<keyword evidence="1" id="KW-1133">Transmembrane helix</keyword>
<dbReference type="AlphaFoldDB" id="A0A068SPJ6"/>
<protein>
    <recommendedName>
        <fullName evidence="4">Transmembrane protein</fullName>
    </recommendedName>
</protein>
<dbReference type="EMBL" id="HG938353">
    <property type="protein sequence ID" value="CDN48227.1"/>
    <property type="molecule type" value="Genomic_DNA"/>
</dbReference>
<organism evidence="2 3">
    <name type="scientific">Neorhizobium galegae bv. orientalis str. HAMBI 540</name>
    <dbReference type="NCBI Taxonomy" id="1028800"/>
    <lineage>
        <taxon>Bacteria</taxon>
        <taxon>Pseudomonadati</taxon>
        <taxon>Pseudomonadota</taxon>
        <taxon>Alphaproteobacteria</taxon>
        <taxon>Hyphomicrobiales</taxon>
        <taxon>Rhizobiaceae</taxon>
        <taxon>Rhizobium/Agrobacterium group</taxon>
        <taxon>Neorhizobium</taxon>
    </lineage>
</organism>